<evidence type="ECO:0000256" key="2">
    <source>
        <dbReference type="ARBA" id="ARBA00005065"/>
    </source>
</evidence>
<evidence type="ECO:0000256" key="10">
    <source>
        <dbReference type="NCBIfam" id="TIGR00550"/>
    </source>
</evidence>
<dbReference type="EMBL" id="AP021875">
    <property type="protein sequence ID" value="BBO77357.1"/>
    <property type="molecule type" value="Genomic_DNA"/>
</dbReference>
<evidence type="ECO:0000256" key="4">
    <source>
        <dbReference type="ARBA" id="ARBA00022485"/>
    </source>
</evidence>
<dbReference type="EC" id="2.5.1.72" evidence="3 10"/>
<dbReference type="GO" id="GO:0008987">
    <property type="term" value="F:quinolinate synthetase A activity"/>
    <property type="evidence" value="ECO:0007669"/>
    <property type="project" value="UniProtKB-UniRule"/>
</dbReference>
<evidence type="ECO:0000256" key="8">
    <source>
        <dbReference type="ARBA" id="ARBA00023004"/>
    </source>
</evidence>
<dbReference type="GO" id="GO:0051539">
    <property type="term" value="F:4 iron, 4 sulfur cluster binding"/>
    <property type="evidence" value="ECO:0007669"/>
    <property type="project" value="UniProtKB-KW"/>
</dbReference>
<dbReference type="SUPFAM" id="SSF142754">
    <property type="entry name" value="NadA-like"/>
    <property type="match status" value="1"/>
</dbReference>
<proteinExistence type="predicted"/>
<evidence type="ECO:0000256" key="6">
    <source>
        <dbReference type="ARBA" id="ARBA00022679"/>
    </source>
</evidence>
<keyword evidence="9" id="KW-0411">Iron-sulfur</keyword>
<dbReference type="GO" id="GO:0046872">
    <property type="term" value="F:metal ion binding"/>
    <property type="evidence" value="ECO:0007669"/>
    <property type="project" value="UniProtKB-KW"/>
</dbReference>
<dbReference type="AlphaFoldDB" id="A0A5K7ZMN1"/>
<dbReference type="UniPathway" id="UPA00253">
    <property type="reaction ID" value="UER00327"/>
</dbReference>
<dbReference type="InterPro" id="IPR036094">
    <property type="entry name" value="NadA_sf"/>
</dbReference>
<comment type="pathway">
    <text evidence="2">Cofactor biosynthesis; NAD(+) biosynthesis; quinolinate from iminoaspartate: step 1/1.</text>
</comment>
<keyword evidence="12" id="KW-1185">Reference proteome</keyword>
<dbReference type="OrthoDB" id="9801204at2"/>
<organism evidence="11 12">
    <name type="scientific">Desulfosarcina widdelii</name>
    <dbReference type="NCBI Taxonomy" id="947919"/>
    <lineage>
        <taxon>Bacteria</taxon>
        <taxon>Pseudomonadati</taxon>
        <taxon>Thermodesulfobacteriota</taxon>
        <taxon>Desulfobacteria</taxon>
        <taxon>Desulfobacterales</taxon>
        <taxon>Desulfosarcinaceae</taxon>
        <taxon>Desulfosarcina</taxon>
    </lineage>
</organism>
<keyword evidence="8" id="KW-0408">Iron</keyword>
<accession>A0A5K7ZMN1</accession>
<reference evidence="11 12" key="1">
    <citation type="submission" date="2019-11" db="EMBL/GenBank/DDBJ databases">
        <title>Comparative genomics of hydrocarbon-degrading Desulfosarcina strains.</title>
        <authorList>
            <person name="Watanabe M."/>
            <person name="Kojima H."/>
            <person name="Fukui M."/>
        </authorList>
    </citation>
    <scope>NUCLEOTIDE SEQUENCE [LARGE SCALE GENOMIC DNA]</scope>
    <source>
        <strain evidence="11 12">PP31</strain>
    </source>
</reference>
<sequence>MQDAIRKMLKERNAVMLAHNYQPPEIQDLADMCGDSLELSIRAADTDAEVIVFCGVHFMAESASILSPDKTVLLPRSEAGCPMADMITAEALQARKRELPDMPVVTYVNSPATVKALSTICCTSANALEVVESLDADELLMTPDRNLARNTAKRTDKKIHLWDGCCPIHDRLTAADVEAVRKAHPDAVFMAHPECRPEVIEMADAALSTSGMIRFAGESDATEFIVGTEVGLIYPLAQKYPGKTFYPASDKMICPDMKVITPKDILTCLQEMSGQVKVPEEIRVPALAAVERMIALSR</sequence>
<dbReference type="NCBIfam" id="NF006879">
    <property type="entry name" value="PRK09375.1-4"/>
    <property type="match status" value="1"/>
</dbReference>
<evidence type="ECO:0000313" key="12">
    <source>
        <dbReference type="Proteomes" id="UP000427769"/>
    </source>
</evidence>
<keyword evidence="7" id="KW-0479">Metal-binding</keyword>
<dbReference type="KEGG" id="dwd:DSCW_47740"/>
<protein>
    <recommendedName>
        <fullName evidence="3 10">Quinolinate synthase</fullName>
        <ecNumber evidence="3 10">2.5.1.72</ecNumber>
    </recommendedName>
</protein>
<dbReference type="PANTHER" id="PTHR30573:SF0">
    <property type="entry name" value="QUINOLINATE SYNTHASE, CHLOROPLASTIC"/>
    <property type="match status" value="1"/>
</dbReference>
<dbReference type="RefSeq" id="WP_155306114.1">
    <property type="nucleotide sequence ID" value="NZ_AP021875.1"/>
</dbReference>
<evidence type="ECO:0000256" key="5">
    <source>
        <dbReference type="ARBA" id="ARBA00022642"/>
    </source>
</evidence>
<comment type="cofactor">
    <cofactor evidence="1">
        <name>[4Fe-4S] cluster</name>
        <dbReference type="ChEBI" id="CHEBI:49883"/>
    </cofactor>
</comment>
<evidence type="ECO:0000256" key="3">
    <source>
        <dbReference type="ARBA" id="ARBA00012669"/>
    </source>
</evidence>
<evidence type="ECO:0000256" key="9">
    <source>
        <dbReference type="ARBA" id="ARBA00023014"/>
    </source>
</evidence>
<keyword evidence="4" id="KW-0004">4Fe-4S</keyword>
<dbReference type="NCBIfam" id="NF006878">
    <property type="entry name" value="PRK09375.1-2"/>
    <property type="match status" value="1"/>
</dbReference>
<dbReference type="Gene3D" id="3.40.50.10800">
    <property type="entry name" value="NadA-like"/>
    <property type="match status" value="3"/>
</dbReference>
<dbReference type="PANTHER" id="PTHR30573">
    <property type="entry name" value="QUINOLINATE SYNTHETASE A"/>
    <property type="match status" value="1"/>
</dbReference>
<dbReference type="Proteomes" id="UP000427769">
    <property type="component" value="Chromosome"/>
</dbReference>
<evidence type="ECO:0000256" key="7">
    <source>
        <dbReference type="ARBA" id="ARBA00022723"/>
    </source>
</evidence>
<dbReference type="InterPro" id="IPR003473">
    <property type="entry name" value="NadA"/>
</dbReference>
<keyword evidence="6" id="KW-0808">Transferase</keyword>
<name>A0A5K7ZMN1_9BACT</name>
<dbReference type="NCBIfam" id="TIGR00550">
    <property type="entry name" value="nadA"/>
    <property type="match status" value="1"/>
</dbReference>
<dbReference type="GO" id="GO:0034628">
    <property type="term" value="P:'de novo' NAD+ biosynthetic process from L-aspartate"/>
    <property type="evidence" value="ECO:0007669"/>
    <property type="project" value="TreeGrafter"/>
</dbReference>
<keyword evidence="5" id="KW-0662">Pyridine nucleotide biosynthesis</keyword>
<evidence type="ECO:0000313" key="11">
    <source>
        <dbReference type="EMBL" id="BBO77357.1"/>
    </source>
</evidence>
<dbReference type="Pfam" id="PF02445">
    <property type="entry name" value="NadA"/>
    <property type="match status" value="1"/>
</dbReference>
<evidence type="ECO:0000256" key="1">
    <source>
        <dbReference type="ARBA" id="ARBA00001966"/>
    </source>
</evidence>
<gene>
    <name evidence="11" type="primary">nadA</name>
    <name evidence="11" type="ORF">DSCW_47740</name>
</gene>